<feature type="transmembrane region" description="Helical" evidence="1">
    <location>
        <begin position="130"/>
        <end position="152"/>
    </location>
</feature>
<evidence type="ECO:0000313" key="2">
    <source>
        <dbReference type="EMBL" id="TKR72381.1"/>
    </source>
</evidence>
<feature type="transmembrane region" description="Helical" evidence="1">
    <location>
        <begin position="54"/>
        <end position="74"/>
    </location>
</feature>
<gene>
    <name evidence="2" type="ORF">L596_019835</name>
</gene>
<keyword evidence="1" id="KW-0472">Membrane</keyword>
<evidence type="ECO:0000256" key="1">
    <source>
        <dbReference type="SAM" id="Phobius"/>
    </source>
</evidence>
<protein>
    <recommendedName>
        <fullName evidence="4">MARVEL domain-containing protein</fullName>
    </recommendedName>
</protein>
<reference evidence="2 3" key="1">
    <citation type="journal article" date="2015" name="Genome Biol.">
        <title>Comparative genomics of Steinernema reveals deeply conserved gene regulatory networks.</title>
        <authorList>
            <person name="Dillman A.R."/>
            <person name="Macchietto M."/>
            <person name="Porter C.F."/>
            <person name="Rogers A."/>
            <person name="Williams B."/>
            <person name="Antoshechkin I."/>
            <person name="Lee M.M."/>
            <person name="Goodwin Z."/>
            <person name="Lu X."/>
            <person name="Lewis E.E."/>
            <person name="Goodrich-Blair H."/>
            <person name="Stock S.P."/>
            <person name="Adams B.J."/>
            <person name="Sternberg P.W."/>
            <person name="Mortazavi A."/>
        </authorList>
    </citation>
    <scope>NUCLEOTIDE SEQUENCE [LARGE SCALE GENOMIC DNA]</scope>
    <source>
        <strain evidence="2 3">ALL</strain>
    </source>
</reference>
<evidence type="ECO:0000313" key="3">
    <source>
        <dbReference type="Proteomes" id="UP000298663"/>
    </source>
</evidence>
<dbReference type="EMBL" id="AZBU02000006">
    <property type="protein sequence ID" value="TKR72381.1"/>
    <property type="molecule type" value="Genomic_DNA"/>
</dbReference>
<comment type="caution">
    <text evidence="2">The sequence shown here is derived from an EMBL/GenBank/DDBJ whole genome shotgun (WGS) entry which is preliminary data.</text>
</comment>
<proteinExistence type="predicted"/>
<feature type="transmembrane region" description="Helical" evidence="1">
    <location>
        <begin position="21"/>
        <end position="42"/>
    </location>
</feature>
<evidence type="ECO:0008006" key="4">
    <source>
        <dbReference type="Google" id="ProtNLM"/>
    </source>
</evidence>
<name>A0A4U5MRT3_STECR</name>
<dbReference type="Proteomes" id="UP000298663">
    <property type="component" value="Unassembled WGS sequence"/>
</dbReference>
<accession>A0A4U5MRT3</accession>
<organism evidence="2 3">
    <name type="scientific">Steinernema carpocapsae</name>
    <name type="common">Entomopathogenic nematode</name>
    <dbReference type="NCBI Taxonomy" id="34508"/>
    <lineage>
        <taxon>Eukaryota</taxon>
        <taxon>Metazoa</taxon>
        <taxon>Ecdysozoa</taxon>
        <taxon>Nematoda</taxon>
        <taxon>Chromadorea</taxon>
        <taxon>Rhabditida</taxon>
        <taxon>Tylenchina</taxon>
        <taxon>Panagrolaimomorpha</taxon>
        <taxon>Strongyloidoidea</taxon>
        <taxon>Steinernematidae</taxon>
        <taxon>Steinernema</taxon>
    </lineage>
</organism>
<keyword evidence="3" id="KW-1185">Reference proteome</keyword>
<feature type="transmembrane region" description="Helical" evidence="1">
    <location>
        <begin position="86"/>
        <end position="110"/>
    </location>
</feature>
<dbReference type="AlphaFoldDB" id="A0A4U5MRT3"/>
<sequence length="187" mass="21017">MRSANMISSSSFSASPKCCHYMPLLTCLKVLSAFLAISYAVLSIGASYLALNQAVYAIASLVFLVHSIFTIMYFSGLKDQNEWIMIPALVVEILLRIVMGFVLLAMWFAYVLFLFDIIDFASPIDSIKPVNFLLVACLLSTIIYAMLIRILFPYYDGYRHIKKLNDRERMYGSSVMQASCSSRPTAV</sequence>
<reference evidence="2 3" key="2">
    <citation type="journal article" date="2019" name="G3 (Bethesda)">
        <title>Hybrid Assembly of the Genome of the Entomopathogenic Nematode Steinernema carpocapsae Identifies the X-Chromosome.</title>
        <authorList>
            <person name="Serra L."/>
            <person name="Macchietto M."/>
            <person name="Macias-Munoz A."/>
            <person name="McGill C.J."/>
            <person name="Rodriguez I.M."/>
            <person name="Rodriguez B."/>
            <person name="Murad R."/>
            <person name="Mortazavi A."/>
        </authorList>
    </citation>
    <scope>NUCLEOTIDE SEQUENCE [LARGE SCALE GENOMIC DNA]</scope>
    <source>
        <strain evidence="2 3">ALL</strain>
    </source>
</reference>
<dbReference type="OrthoDB" id="5874730at2759"/>
<keyword evidence="1" id="KW-0812">Transmembrane</keyword>
<keyword evidence="1" id="KW-1133">Transmembrane helix</keyword>